<dbReference type="RefSeq" id="WP_073593508.1">
    <property type="nucleotide sequence ID" value="NZ_MRCE01000009.1"/>
</dbReference>
<evidence type="ECO:0000313" key="1">
    <source>
        <dbReference type="EMBL" id="OKH38070.1"/>
    </source>
</evidence>
<comment type="caution">
    <text evidence="1">The sequence shown here is derived from an EMBL/GenBank/DDBJ whole genome shotgun (WGS) entry which is preliminary data.</text>
</comment>
<dbReference type="Pfam" id="PF23856">
    <property type="entry name" value="DUF7219"/>
    <property type="match status" value="1"/>
</dbReference>
<dbReference type="STRING" id="454136.NIES2119_10945"/>
<gene>
    <name evidence="1" type="ORF">NIES2119_10945</name>
</gene>
<accession>A0A1U7ILL0</accession>
<dbReference type="EMBL" id="MRCE01000009">
    <property type="protein sequence ID" value="OKH38070.1"/>
    <property type="molecule type" value="Genomic_DNA"/>
</dbReference>
<evidence type="ECO:0008006" key="3">
    <source>
        <dbReference type="Google" id="ProtNLM"/>
    </source>
</evidence>
<dbReference type="OrthoDB" id="426986at2"/>
<organism evidence="1 2">
    <name type="scientific">[Phormidium ambiguum] IAM M-71</name>
    <dbReference type="NCBI Taxonomy" id="454136"/>
    <lineage>
        <taxon>Bacteria</taxon>
        <taxon>Bacillati</taxon>
        <taxon>Cyanobacteriota</taxon>
        <taxon>Cyanophyceae</taxon>
        <taxon>Oscillatoriophycideae</taxon>
        <taxon>Aerosakkonematales</taxon>
        <taxon>Aerosakkonemataceae</taxon>
        <taxon>Floridanema</taxon>
    </lineage>
</organism>
<sequence length="79" mass="9161">MTDSSNFLYHRCRYRGNNSPKNLVFNANLQEFSQKVSYICGLETNGKLSPEVAYQQIHLLWKNLKQSKKQLEIGKIIEG</sequence>
<evidence type="ECO:0000313" key="2">
    <source>
        <dbReference type="Proteomes" id="UP000185860"/>
    </source>
</evidence>
<name>A0A1U7ILL0_9CYAN</name>
<dbReference type="InterPro" id="IPR055643">
    <property type="entry name" value="DUF7219"/>
</dbReference>
<protein>
    <recommendedName>
        <fullName evidence="3">Isopropylmalate/homocitrate/citramalate synthase</fullName>
    </recommendedName>
</protein>
<reference evidence="1 2" key="1">
    <citation type="submission" date="2016-11" db="EMBL/GenBank/DDBJ databases">
        <title>Draft Genome Sequences of Nine Cyanobacterial Strains from Diverse Habitats.</title>
        <authorList>
            <person name="Zhu T."/>
            <person name="Hou S."/>
            <person name="Lu X."/>
            <person name="Hess W.R."/>
        </authorList>
    </citation>
    <scope>NUCLEOTIDE SEQUENCE [LARGE SCALE GENOMIC DNA]</scope>
    <source>
        <strain evidence="1 2">IAM M-71</strain>
    </source>
</reference>
<dbReference type="AlphaFoldDB" id="A0A1U7ILL0"/>
<dbReference type="Proteomes" id="UP000185860">
    <property type="component" value="Unassembled WGS sequence"/>
</dbReference>
<proteinExistence type="predicted"/>